<dbReference type="AlphaFoldDB" id="A0AAN6QB82"/>
<dbReference type="EMBL" id="MU863624">
    <property type="protein sequence ID" value="KAK4106356.1"/>
    <property type="molecule type" value="Genomic_DNA"/>
</dbReference>
<protein>
    <submittedName>
        <fullName evidence="1">Uncharacterized protein</fullName>
    </submittedName>
</protein>
<comment type="caution">
    <text evidence="1">The sequence shown here is derived from an EMBL/GenBank/DDBJ whole genome shotgun (WGS) entry which is preliminary data.</text>
</comment>
<sequence>MSLAQVNNVFPGGNDSEPVLLRAFLESPPAHLAPVYIVSGMRGILRGQILSLASLLPSPSGGVDCKAWTVVLGPSHGNLPVGECGSVVVDSATNKVYGHVVGSDPLGHAYVVPLLAVLDQISRCF</sequence>
<evidence type="ECO:0000313" key="2">
    <source>
        <dbReference type="Proteomes" id="UP001305647"/>
    </source>
</evidence>
<keyword evidence="2" id="KW-1185">Reference proteome</keyword>
<evidence type="ECO:0000313" key="1">
    <source>
        <dbReference type="EMBL" id="KAK4106356.1"/>
    </source>
</evidence>
<organism evidence="1 2">
    <name type="scientific">Parathielavia hyrcaniae</name>
    <dbReference type="NCBI Taxonomy" id="113614"/>
    <lineage>
        <taxon>Eukaryota</taxon>
        <taxon>Fungi</taxon>
        <taxon>Dikarya</taxon>
        <taxon>Ascomycota</taxon>
        <taxon>Pezizomycotina</taxon>
        <taxon>Sordariomycetes</taxon>
        <taxon>Sordariomycetidae</taxon>
        <taxon>Sordariales</taxon>
        <taxon>Chaetomiaceae</taxon>
        <taxon>Parathielavia</taxon>
    </lineage>
</organism>
<accession>A0AAN6QB82</accession>
<reference evidence="1" key="1">
    <citation type="journal article" date="2023" name="Mol. Phylogenet. Evol.">
        <title>Genome-scale phylogeny and comparative genomics of the fungal order Sordariales.</title>
        <authorList>
            <person name="Hensen N."/>
            <person name="Bonometti L."/>
            <person name="Westerberg I."/>
            <person name="Brannstrom I.O."/>
            <person name="Guillou S."/>
            <person name="Cros-Aarteil S."/>
            <person name="Calhoun S."/>
            <person name="Haridas S."/>
            <person name="Kuo A."/>
            <person name="Mondo S."/>
            <person name="Pangilinan J."/>
            <person name="Riley R."/>
            <person name="LaButti K."/>
            <person name="Andreopoulos B."/>
            <person name="Lipzen A."/>
            <person name="Chen C."/>
            <person name="Yan M."/>
            <person name="Daum C."/>
            <person name="Ng V."/>
            <person name="Clum A."/>
            <person name="Steindorff A."/>
            <person name="Ohm R.A."/>
            <person name="Martin F."/>
            <person name="Silar P."/>
            <person name="Natvig D.O."/>
            <person name="Lalanne C."/>
            <person name="Gautier V."/>
            <person name="Ament-Velasquez S.L."/>
            <person name="Kruys A."/>
            <person name="Hutchinson M.I."/>
            <person name="Powell A.J."/>
            <person name="Barry K."/>
            <person name="Miller A.N."/>
            <person name="Grigoriev I.V."/>
            <person name="Debuchy R."/>
            <person name="Gladieux P."/>
            <person name="Hiltunen Thoren M."/>
            <person name="Johannesson H."/>
        </authorList>
    </citation>
    <scope>NUCLEOTIDE SEQUENCE</scope>
    <source>
        <strain evidence="1">CBS 757.83</strain>
    </source>
</reference>
<dbReference type="Proteomes" id="UP001305647">
    <property type="component" value="Unassembled WGS sequence"/>
</dbReference>
<gene>
    <name evidence="1" type="ORF">N658DRAFT_414266</name>
</gene>
<proteinExistence type="predicted"/>
<name>A0AAN6QB82_9PEZI</name>
<reference evidence="1" key="2">
    <citation type="submission" date="2023-05" db="EMBL/GenBank/DDBJ databases">
        <authorList>
            <consortium name="Lawrence Berkeley National Laboratory"/>
            <person name="Steindorff A."/>
            <person name="Hensen N."/>
            <person name="Bonometti L."/>
            <person name="Westerberg I."/>
            <person name="Brannstrom I.O."/>
            <person name="Guillou S."/>
            <person name="Cros-Aarteil S."/>
            <person name="Calhoun S."/>
            <person name="Haridas S."/>
            <person name="Kuo A."/>
            <person name="Mondo S."/>
            <person name="Pangilinan J."/>
            <person name="Riley R."/>
            <person name="Labutti K."/>
            <person name="Andreopoulos B."/>
            <person name="Lipzen A."/>
            <person name="Chen C."/>
            <person name="Yanf M."/>
            <person name="Daum C."/>
            <person name="Ng V."/>
            <person name="Clum A."/>
            <person name="Ohm R."/>
            <person name="Martin F."/>
            <person name="Silar P."/>
            <person name="Natvig D."/>
            <person name="Lalanne C."/>
            <person name="Gautier V."/>
            <person name="Ament-Velasquez S.L."/>
            <person name="Kruys A."/>
            <person name="Hutchinson M.I."/>
            <person name="Powell A.J."/>
            <person name="Barry K."/>
            <person name="Miller A.N."/>
            <person name="Grigoriev I.V."/>
            <person name="Debuchy R."/>
            <person name="Gladieux P."/>
            <person name="Thoren M.H."/>
            <person name="Johannesson H."/>
        </authorList>
    </citation>
    <scope>NUCLEOTIDE SEQUENCE</scope>
    <source>
        <strain evidence="1">CBS 757.83</strain>
    </source>
</reference>
<feature type="non-terminal residue" evidence="1">
    <location>
        <position position="125"/>
    </location>
</feature>